<evidence type="ECO:0000256" key="1">
    <source>
        <dbReference type="SAM" id="Coils"/>
    </source>
</evidence>
<gene>
    <name evidence="2" type="ORF">BWK62_14675</name>
</gene>
<feature type="coiled-coil region" evidence="1">
    <location>
        <begin position="81"/>
        <end position="108"/>
    </location>
</feature>
<reference evidence="2 3" key="1">
    <citation type="journal article" date="2017" name="Infect. Genet. Evol.">
        <title>Comparative genome analysis of fish pathogen Flavobacterium columnare reveals extensive sequence diversity within the species.</title>
        <authorList>
            <person name="Kayansamruaj P."/>
            <person name="Dong H.T."/>
            <person name="Hirono I."/>
            <person name="Kondo H."/>
            <person name="Senapin S."/>
            <person name="Rodkhum C."/>
        </authorList>
    </citation>
    <scope>NUCLEOTIDE SEQUENCE [LARGE SCALE GENOMIC DNA]</scope>
    <source>
        <strain evidence="2 3">1214</strain>
    </source>
</reference>
<evidence type="ECO:0000313" key="2">
    <source>
        <dbReference type="EMBL" id="OWP74290.1"/>
    </source>
</evidence>
<evidence type="ECO:0008006" key="4">
    <source>
        <dbReference type="Google" id="ProtNLM"/>
    </source>
</evidence>
<dbReference type="EMBL" id="MTCY01000079">
    <property type="protein sequence ID" value="OWP74290.1"/>
    <property type="molecule type" value="Genomic_DNA"/>
</dbReference>
<comment type="caution">
    <text evidence="2">The sequence shown here is derived from an EMBL/GenBank/DDBJ whole genome shotgun (WGS) entry which is preliminary data.</text>
</comment>
<accession>A0A246G7B4</accession>
<evidence type="ECO:0000313" key="3">
    <source>
        <dbReference type="Proteomes" id="UP000198034"/>
    </source>
</evidence>
<dbReference type="OrthoDB" id="675330at2"/>
<dbReference type="Proteomes" id="UP000198034">
    <property type="component" value="Unassembled WGS sequence"/>
</dbReference>
<dbReference type="AlphaFoldDB" id="A0A246G7B4"/>
<protein>
    <recommendedName>
        <fullName evidence="4">Sensor of ECF-type sigma factor</fullName>
    </recommendedName>
</protein>
<proteinExistence type="predicted"/>
<keyword evidence="1" id="KW-0175">Coiled coil</keyword>
<name>A0A246G7B4_9FLAO</name>
<sequence length="150" mass="18031">MKKIITVFIIILSQFTFGQGREEKLEKIKALRIAFISDRLNLSPEEAQKFWPIFNQFDDKQFELQKQKKKLMHELNAEGVNSLSDKELQNLMDQEEKIENEMRQNKRSLVKNLQGIIPNQKIIQLKQIEIEFKQKLLSQIKERKERKFER</sequence>
<organism evidence="2 3">
    <name type="scientific">Flavobacterium columnare</name>
    <dbReference type="NCBI Taxonomy" id="996"/>
    <lineage>
        <taxon>Bacteria</taxon>
        <taxon>Pseudomonadati</taxon>
        <taxon>Bacteroidota</taxon>
        <taxon>Flavobacteriia</taxon>
        <taxon>Flavobacteriales</taxon>
        <taxon>Flavobacteriaceae</taxon>
        <taxon>Flavobacterium</taxon>
    </lineage>
</organism>